<gene>
    <name evidence="2" type="ORF">BU24DRAFT_62655</name>
</gene>
<dbReference type="GeneID" id="54291883"/>
<protein>
    <submittedName>
        <fullName evidence="2">Uncharacterized protein</fullName>
    </submittedName>
</protein>
<organism evidence="2 3">
    <name type="scientific">Aaosphaeria arxii CBS 175.79</name>
    <dbReference type="NCBI Taxonomy" id="1450172"/>
    <lineage>
        <taxon>Eukaryota</taxon>
        <taxon>Fungi</taxon>
        <taxon>Dikarya</taxon>
        <taxon>Ascomycota</taxon>
        <taxon>Pezizomycotina</taxon>
        <taxon>Dothideomycetes</taxon>
        <taxon>Pleosporomycetidae</taxon>
        <taxon>Pleosporales</taxon>
        <taxon>Pleosporales incertae sedis</taxon>
        <taxon>Aaosphaeria</taxon>
    </lineage>
</organism>
<name>A0A6A5XCE5_9PLEO</name>
<evidence type="ECO:0000313" key="2">
    <source>
        <dbReference type="EMBL" id="KAF2010662.1"/>
    </source>
</evidence>
<proteinExistence type="predicted"/>
<dbReference type="RefSeq" id="XP_033379001.1">
    <property type="nucleotide sequence ID" value="XM_033534486.1"/>
</dbReference>
<dbReference type="EMBL" id="ML978076">
    <property type="protein sequence ID" value="KAF2010662.1"/>
    <property type="molecule type" value="Genomic_DNA"/>
</dbReference>
<accession>A0A6A5XCE5</accession>
<sequence length="152" mass="17009">MIHDPQLGSTSERTAIHLGLWLKRKTPSLLPQATNTSTVWNLTATTIIFHKVTLHTMHTLHWCVPKNVTIGALVSPSTSLYLSHSHTPFFPCSVYVCRCLYVCVCAWCVCVCMRMYSVYLYVCVCASLTTCAYASHMTLVSHPYKGPQISSH</sequence>
<dbReference type="Proteomes" id="UP000799778">
    <property type="component" value="Unassembled WGS sequence"/>
</dbReference>
<evidence type="ECO:0000256" key="1">
    <source>
        <dbReference type="SAM" id="Phobius"/>
    </source>
</evidence>
<feature type="transmembrane region" description="Helical" evidence="1">
    <location>
        <begin position="118"/>
        <end position="136"/>
    </location>
</feature>
<keyword evidence="1" id="KW-0812">Transmembrane</keyword>
<keyword evidence="3" id="KW-1185">Reference proteome</keyword>
<keyword evidence="1" id="KW-1133">Transmembrane helix</keyword>
<keyword evidence="1" id="KW-0472">Membrane</keyword>
<dbReference type="AlphaFoldDB" id="A0A6A5XCE5"/>
<evidence type="ECO:0000313" key="3">
    <source>
        <dbReference type="Proteomes" id="UP000799778"/>
    </source>
</evidence>
<feature type="transmembrane region" description="Helical" evidence="1">
    <location>
        <begin position="88"/>
        <end position="111"/>
    </location>
</feature>
<reference evidence="2" key="1">
    <citation type="journal article" date="2020" name="Stud. Mycol.">
        <title>101 Dothideomycetes genomes: a test case for predicting lifestyles and emergence of pathogens.</title>
        <authorList>
            <person name="Haridas S."/>
            <person name="Albert R."/>
            <person name="Binder M."/>
            <person name="Bloem J."/>
            <person name="Labutti K."/>
            <person name="Salamov A."/>
            <person name="Andreopoulos B."/>
            <person name="Baker S."/>
            <person name="Barry K."/>
            <person name="Bills G."/>
            <person name="Bluhm B."/>
            <person name="Cannon C."/>
            <person name="Castanera R."/>
            <person name="Culley D."/>
            <person name="Daum C."/>
            <person name="Ezra D."/>
            <person name="Gonzalez J."/>
            <person name="Henrissat B."/>
            <person name="Kuo A."/>
            <person name="Liang C."/>
            <person name="Lipzen A."/>
            <person name="Lutzoni F."/>
            <person name="Magnuson J."/>
            <person name="Mondo S."/>
            <person name="Nolan M."/>
            <person name="Ohm R."/>
            <person name="Pangilinan J."/>
            <person name="Park H.-J."/>
            <person name="Ramirez L."/>
            <person name="Alfaro M."/>
            <person name="Sun H."/>
            <person name="Tritt A."/>
            <person name="Yoshinaga Y."/>
            <person name="Zwiers L.-H."/>
            <person name="Turgeon B."/>
            <person name="Goodwin S."/>
            <person name="Spatafora J."/>
            <person name="Crous P."/>
            <person name="Grigoriev I."/>
        </authorList>
    </citation>
    <scope>NUCLEOTIDE SEQUENCE</scope>
    <source>
        <strain evidence="2">CBS 175.79</strain>
    </source>
</reference>